<sequence>MDANKLIEVLERKYDRQERFLKKFDDLDHDTFTDREGRILERGMYLGAMLAYEMAIIAVGRMSENDRTK</sequence>
<dbReference type="RefSeq" id="YP_009055783.1">
    <property type="nucleotide sequence ID" value="NC_024788.1"/>
</dbReference>
<protein>
    <submittedName>
        <fullName evidence="1">Uncharacterized protein</fullName>
    </submittedName>
</protein>
<reference evidence="1 2" key="2">
    <citation type="journal article" date="2016" name="Virology (Lond)">
        <title>Genomic characterization and comparison of seven Myoviridae bacteriophage infecting Bacillus thuringiensis.</title>
        <authorList>
            <person name="Sauder A.B."/>
            <person name="Quinn M.R."/>
            <person name="Brouillette A."/>
            <person name="Caruso S."/>
            <person name="Cresawn S."/>
            <person name="Erill I."/>
            <person name="Lewis L."/>
            <person name="Loesser-Casey K."/>
            <person name="Pate M."/>
            <person name="Scott C."/>
            <person name="Stockwell S."/>
            <person name="Temple L."/>
        </authorList>
    </citation>
    <scope>NUCLEOTIDE SEQUENCE [LARGE SCALE GENOMIC DNA]</scope>
</reference>
<dbReference type="EMBL" id="KJ489402">
    <property type="protein sequence ID" value="AIF71894.1"/>
    <property type="molecule type" value="Genomic_DNA"/>
</dbReference>
<organism evidence="1 2">
    <name type="scientific">Bacillus phage Riley</name>
    <dbReference type="NCBI Taxonomy" id="1486662"/>
    <lineage>
        <taxon>Viruses</taxon>
        <taxon>Duplodnaviria</taxon>
        <taxon>Heunggongvirae</taxon>
        <taxon>Uroviricota</taxon>
        <taxon>Caudoviricetes</taxon>
        <taxon>Herelleviridae</taxon>
        <taxon>Bastillevirinae</taxon>
        <taxon>Bequatrovirus</taxon>
        <taxon>Bequatrovirus riley</taxon>
    </lineage>
</organism>
<keyword evidence="2" id="KW-1185">Reference proteome</keyword>
<accession>A0A075LZZ4</accession>
<reference evidence="2" key="1">
    <citation type="submission" date="2014-09" db="EMBL/GenBank/DDBJ databases">
        <title>Genomic characterization and comparison of seven Myoviridae bacteriophage infecting Bacillus thuringiensis.</title>
        <authorList>
            <person name="Sauder A.B."/>
            <person name="McKenzie Q.R."/>
            <person name="Temple L.M."/>
            <person name="Alexis B.K."/>
            <person name="Al-Atrache Z."/>
            <person name="Lewis L.O."/>
            <person name="Loesser-Casey K.E."/>
            <person name="Mitchell K.J."/>
        </authorList>
    </citation>
    <scope>NUCLEOTIDE SEQUENCE [LARGE SCALE GENOMIC DNA]</scope>
</reference>
<proteinExistence type="predicted"/>
<dbReference type="KEGG" id="vg:20283005"/>
<dbReference type="Proteomes" id="UP000028561">
    <property type="component" value="Segment"/>
</dbReference>
<evidence type="ECO:0000313" key="2">
    <source>
        <dbReference type="Proteomes" id="UP000028561"/>
    </source>
</evidence>
<evidence type="ECO:0000313" key="1">
    <source>
        <dbReference type="EMBL" id="AIF71894.1"/>
    </source>
</evidence>
<name>A0A075LZZ4_9CAUD</name>
<dbReference type="GeneID" id="20283005"/>